<proteinExistence type="predicted"/>
<sequence>MNMSIRILIRPTTWITRGSNRCTSVAVVRTVKREHLALTRVNTCHADRILDSVRATIREENFIEMRRCQRGDALGSFAALVICVIWADR</sequence>
<dbReference type="EMBL" id="CAFBMO010000071">
    <property type="protein sequence ID" value="CAB4914903.1"/>
    <property type="molecule type" value="Genomic_DNA"/>
</dbReference>
<evidence type="ECO:0000313" key="1">
    <source>
        <dbReference type="EMBL" id="CAB4914903.1"/>
    </source>
</evidence>
<dbReference type="AlphaFoldDB" id="A0A6J7HDC2"/>
<gene>
    <name evidence="1" type="ORF">UFOPK3576_01360</name>
</gene>
<accession>A0A6J7HDC2</accession>
<organism evidence="1">
    <name type="scientific">freshwater metagenome</name>
    <dbReference type="NCBI Taxonomy" id="449393"/>
    <lineage>
        <taxon>unclassified sequences</taxon>
        <taxon>metagenomes</taxon>
        <taxon>ecological metagenomes</taxon>
    </lineage>
</organism>
<reference evidence="1" key="1">
    <citation type="submission" date="2020-05" db="EMBL/GenBank/DDBJ databases">
        <authorList>
            <person name="Chiriac C."/>
            <person name="Salcher M."/>
            <person name="Ghai R."/>
            <person name="Kavagutti S V."/>
        </authorList>
    </citation>
    <scope>NUCLEOTIDE SEQUENCE</scope>
</reference>
<name>A0A6J7HDC2_9ZZZZ</name>
<protein>
    <submittedName>
        <fullName evidence="1">Unannotated protein</fullName>
    </submittedName>
</protein>